<keyword evidence="2 6" id="KW-0479">Metal-binding</keyword>
<feature type="binding site" evidence="6">
    <location>
        <position position="211"/>
    </location>
    <ligand>
        <name>Ca(2+)</name>
        <dbReference type="ChEBI" id="CHEBI:29108"/>
    </ligand>
</feature>
<dbReference type="GO" id="GO:0004382">
    <property type="term" value="F:GDP phosphatase activity"/>
    <property type="evidence" value="ECO:0007669"/>
    <property type="project" value="TreeGrafter"/>
</dbReference>
<evidence type="ECO:0000313" key="8">
    <source>
        <dbReference type="EMBL" id="CAD7658814.1"/>
    </source>
</evidence>
<dbReference type="PANTHER" id="PTHR13023:SF3">
    <property type="entry name" value="SOLUBLE CALCIUM-ACTIVATED NUCLEOTIDASE 1"/>
    <property type="match status" value="1"/>
</dbReference>
<comment type="similarity">
    <text evidence="5">Belongs to the apyrase family.</text>
</comment>
<dbReference type="EMBL" id="CAJPVJ010015890">
    <property type="protein sequence ID" value="CAG2176000.1"/>
    <property type="molecule type" value="Genomic_DNA"/>
</dbReference>
<evidence type="ECO:0000313" key="9">
    <source>
        <dbReference type="Proteomes" id="UP000728032"/>
    </source>
</evidence>
<evidence type="ECO:0000256" key="2">
    <source>
        <dbReference type="ARBA" id="ARBA00022723"/>
    </source>
</evidence>
<name>A0A7R9MES4_9ACAR</name>
<feature type="binding site" evidence="6">
    <location>
        <position position="164"/>
    </location>
    <ligand>
        <name>Ca(2+)</name>
        <dbReference type="ChEBI" id="CHEBI:29108"/>
    </ligand>
</feature>
<evidence type="ECO:0000256" key="3">
    <source>
        <dbReference type="ARBA" id="ARBA00022801"/>
    </source>
</evidence>
<sequence>MSDWRKAVRTPISYSVTNNTLRLQTQFVTVVSIAGIVVLFVLYSLVPKSRVTLNDSTQHQHLDDDHQHIHHHKDCNTRSAYNATYPLSRPEYVSDERIKFRIAVITDLDTDSRTDTQRNAWISYLLKGYLIYYPNEDYVQVKWDKRSISLQSSLSSEGRAMELSELIVFNGKLYSCDDRTGVLYEIRDESAIPWVILTDGDGNTPKGFKCEWLSVKDQTLYVGGLGKEWTST</sequence>
<dbReference type="GO" id="GO:0030166">
    <property type="term" value="P:proteoglycan biosynthetic process"/>
    <property type="evidence" value="ECO:0007669"/>
    <property type="project" value="TreeGrafter"/>
</dbReference>
<dbReference type="Pfam" id="PF06079">
    <property type="entry name" value="Apyrase"/>
    <property type="match status" value="1"/>
</dbReference>
<keyword evidence="7" id="KW-1133">Transmembrane helix</keyword>
<evidence type="ECO:0000256" key="4">
    <source>
        <dbReference type="ARBA" id="ARBA00022837"/>
    </source>
</evidence>
<keyword evidence="7" id="KW-0812">Transmembrane</keyword>
<evidence type="ECO:0000256" key="5">
    <source>
        <dbReference type="ARBA" id="ARBA00025738"/>
    </source>
</evidence>
<feature type="non-terminal residue" evidence="8">
    <location>
        <position position="232"/>
    </location>
</feature>
<dbReference type="InterPro" id="IPR009283">
    <property type="entry name" value="Apyrase"/>
</dbReference>
<accession>A0A7R9MES4</accession>
<dbReference type="GO" id="GO:0045134">
    <property type="term" value="F:UDP phosphatase activity"/>
    <property type="evidence" value="ECO:0007669"/>
    <property type="project" value="TreeGrafter"/>
</dbReference>
<evidence type="ECO:0000256" key="1">
    <source>
        <dbReference type="ARBA" id="ARBA00001913"/>
    </source>
</evidence>
<dbReference type="OrthoDB" id="25028at2759"/>
<dbReference type="Gene3D" id="2.120.10.100">
    <property type="entry name" value="Apyrase"/>
    <property type="match status" value="1"/>
</dbReference>
<reference evidence="8" key="1">
    <citation type="submission" date="2020-11" db="EMBL/GenBank/DDBJ databases">
        <authorList>
            <person name="Tran Van P."/>
        </authorList>
    </citation>
    <scope>NUCLEOTIDE SEQUENCE</scope>
</reference>
<dbReference type="SUPFAM" id="SSF101887">
    <property type="entry name" value="Apyrase"/>
    <property type="match status" value="1"/>
</dbReference>
<dbReference type="InterPro" id="IPR036258">
    <property type="entry name" value="Apyrase_sf"/>
</dbReference>
<comment type="cofactor">
    <cofactor evidence="1 6">
        <name>Ca(2+)</name>
        <dbReference type="ChEBI" id="CHEBI:29108"/>
    </cofactor>
</comment>
<evidence type="ECO:0000256" key="7">
    <source>
        <dbReference type="SAM" id="Phobius"/>
    </source>
</evidence>
<dbReference type="EMBL" id="OC930715">
    <property type="protein sequence ID" value="CAD7658814.1"/>
    <property type="molecule type" value="Genomic_DNA"/>
</dbReference>
<dbReference type="PANTHER" id="PTHR13023">
    <property type="entry name" value="APYRASE"/>
    <property type="match status" value="1"/>
</dbReference>
<dbReference type="Proteomes" id="UP000728032">
    <property type="component" value="Unassembled WGS sequence"/>
</dbReference>
<keyword evidence="9" id="KW-1185">Reference proteome</keyword>
<keyword evidence="3" id="KW-0378">Hydrolase</keyword>
<feature type="transmembrane region" description="Helical" evidence="7">
    <location>
        <begin position="27"/>
        <end position="46"/>
    </location>
</feature>
<keyword evidence="7" id="KW-0472">Membrane</keyword>
<dbReference type="GO" id="GO:0005509">
    <property type="term" value="F:calcium ion binding"/>
    <property type="evidence" value="ECO:0007669"/>
    <property type="project" value="InterPro"/>
</dbReference>
<gene>
    <name evidence="8" type="ORF">ONB1V03_LOCUS15434</name>
</gene>
<evidence type="ECO:0000256" key="6">
    <source>
        <dbReference type="PIRSR" id="PIRSR609283-1"/>
    </source>
</evidence>
<proteinExistence type="inferred from homology"/>
<keyword evidence="4 6" id="KW-0106">Calcium</keyword>
<feature type="binding site" evidence="6">
    <location>
        <position position="165"/>
    </location>
    <ligand>
        <name>Ca(2+)</name>
        <dbReference type="ChEBI" id="CHEBI:29108"/>
    </ligand>
</feature>
<organism evidence="8">
    <name type="scientific">Oppiella nova</name>
    <dbReference type="NCBI Taxonomy" id="334625"/>
    <lineage>
        <taxon>Eukaryota</taxon>
        <taxon>Metazoa</taxon>
        <taxon>Ecdysozoa</taxon>
        <taxon>Arthropoda</taxon>
        <taxon>Chelicerata</taxon>
        <taxon>Arachnida</taxon>
        <taxon>Acari</taxon>
        <taxon>Acariformes</taxon>
        <taxon>Sarcoptiformes</taxon>
        <taxon>Oribatida</taxon>
        <taxon>Brachypylina</taxon>
        <taxon>Oppioidea</taxon>
        <taxon>Oppiidae</taxon>
        <taxon>Oppiella</taxon>
    </lineage>
</organism>
<protein>
    <submittedName>
        <fullName evidence="8">Uncharacterized protein</fullName>
    </submittedName>
</protein>
<dbReference type="AlphaFoldDB" id="A0A7R9MES4"/>